<dbReference type="FunFam" id="1.10.1200.10:FF:000016">
    <property type="entry name" value="Non-ribosomal peptide synthase"/>
    <property type="match status" value="1"/>
</dbReference>
<feature type="domain" description="Carrier" evidence="5">
    <location>
        <begin position="2065"/>
        <end position="2140"/>
    </location>
</feature>
<dbReference type="Gene3D" id="3.30.559.30">
    <property type="entry name" value="Nonribosomal peptide synthetase, condensation domain"/>
    <property type="match status" value="2"/>
</dbReference>
<dbReference type="InterPro" id="IPR020806">
    <property type="entry name" value="PKS_PP-bd"/>
</dbReference>
<comment type="cofactor">
    <cofactor evidence="1">
        <name>pantetheine 4'-phosphate</name>
        <dbReference type="ChEBI" id="CHEBI:47942"/>
    </cofactor>
</comment>
<evidence type="ECO:0000256" key="3">
    <source>
        <dbReference type="ARBA" id="ARBA00022450"/>
    </source>
</evidence>
<dbReference type="OrthoDB" id="2472181at2"/>
<dbReference type="Gene3D" id="3.30.300.30">
    <property type="match status" value="2"/>
</dbReference>
<dbReference type="InterPro" id="IPR020845">
    <property type="entry name" value="AMP-binding_CS"/>
</dbReference>
<keyword evidence="7" id="KW-1185">Reference proteome</keyword>
<dbReference type="InterPro" id="IPR010071">
    <property type="entry name" value="AA_adenyl_dom"/>
</dbReference>
<dbReference type="InterPro" id="IPR009081">
    <property type="entry name" value="PP-bd_ACP"/>
</dbReference>
<evidence type="ECO:0000259" key="5">
    <source>
        <dbReference type="PROSITE" id="PS50075"/>
    </source>
</evidence>
<dbReference type="Pfam" id="PF00501">
    <property type="entry name" value="AMP-binding"/>
    <property type="match status" value="2"/>
</dbReference>
<dbReference type="GO" id="GO:0043041">
    <property type="term" value="P:amino acid activation for nonribosomal peptide biosynthetic process"/>
    <property type="evidence" value="ECO:0007669"/>
    <property type="project" value="TreeGrafter"/>
</dbReference>
<dbReference type="NCBIfam" id="TIGR01733">
    <property type="entry name" value="AA-adenyl-dom"/>
    <property type="match status" value="2"/>
</dbReference>
<dbReference type="Pfam" id="PF00668">
    <property type="entry name" value="Condensation"/>
    <property type="match status" value="2"/>
</dbReference>
<evidence type="ECO:0000256" key="4">
    <source>
        <dbReference type="ARBA" id="ARBA00022553"/>
    </source>
</evidence>
<dbReference type="Proteomes" id="UP000252004">
    <property type="component" value="Plasmid unnamed2"/>
</dbReference>
<dbReference type="GO" id="GO:0044550">
    <property type="term" value="P:secondary metabolite biosynthetic process"/>
    <property type="evidence" value="ECO:0007669"/>
    <property type="project" value="TreeGrafter"/>
</dbReference>
<dbReference type="GO" id="GO:0008610">
    <property type="term" value="P:lipid biosynthetic process"/>
    <property type="evidence" value="ECO:0007669"/>
    <property type="project" value="UniProtKB-ARBA"/>
</dbReference>
<dbReference type="FunFam" id="3.30.300.30:FF:000010">
    <property type="entry name" value="Enterobactin synthetase component F"/>
    <property type="match status" value="1"/>
</dbReference>
<evidence type="ECO:0000256" key="2">
    <source>
        <dbReference type="ARBA" id="ARBA00006432"/>
    </source>
</evidence>
<feature type="domain" description="Carrier" evidence="5">
    <location>
        <begin position="544"/>
        <end position="618"/>
    </location>
</feature>
<dbReference type="InterPro" id="IPR000873">
    <property type="entry name" value="AMP-dep_synth/lig_dom"/>
</dbReference>
<comment type="similarity">
    <text evidence="2">Belongs to the ATP-dependent AMP-binding enzyme family.</text>
</comment>
<dbReference type="PROSITE" id="PS00455">
    <property type="entry name" value="AMP_BINDING"/>
    <property type="match status" value="1"/>
</dbReference>
<dbReference type="Pfam" id="PF13193">
    <property type="entry name" value="AMP-binding_C"/>
    <property type="match status" value="2"/>
</dbReference>
<dbReference type="SUPFAM" id="SSF47336">
    <property type="entry name" value="ACP-like"/>
    <property type="match status" value="2"/>
</dbReference>
<dbReference type="PANTHER" id="PTHR45527">
    <property type="entry name" value="NONRIBOSOMAL PEPTIDE SYNTHETASE"/>
    <property type="match status" value="1"/>
</dbReference>
<dbReference type="GO" id="GO:0005737">
    <property type="term" value="C:cytoplasm"/>
    <property type="evidence" value="ECO:0007669"/>
    <property type="project" value="TreeGrafter"/>
</dbReference>
<dbReference type="InterPro" id="IPR023213">
    <property type="entry name" value="CAT-like_dom_sf"/>
</dbReference>
<dbReference type="InterPro" id="IPR025110">
    <property type="entry name" value="AMP-bd_C"/>
</dbReference>
<dbReference type="Gene3D" id="3.40.50.1820">
    <property type="entry name" value="alpha/beta hydrolase"/>
    <property type="match status" value="1"/>
</dbReference>
<dbReference type="PANTHER" id="PTHR45527:SF1">
    <property type="entry name" value="FATTY ACID SYNTHASE"/>
    <property type="match status" value="1"/>
</dbReference>
<organism evidence="6 7">
    <name type="scientific">Streptomyces globosus</name>
    <dbReference type="NCBI Taxonomy" id="68209"/>
    <lineage>
        <taxon>Bacteria</taxon>
        <taxon>Bacillati</taxon>
        <taxon>Actinomycetota</taxon>
        <taxon>Actinomycetes</taxon>
        <taxon>Kitasatosporales</taxon>
        <taxon>Streptomycetaceae</taxon>
        <taxon>Streptomyces</taxon>
    </lineage>
</organism>
<gene>
    <name evidence="6" type="ORF">C0216_32670</name>
</gene>
<keyword evidence="4" id="KW-0597">Phosphoprotein</keyword>
<dbReference type="EMBL" id="CP030864">
    <property type="protein sequence ID" value="AXE28235.1"/>
    <property type="molecule type" value="Genomic_DNA"/>
</dbReference>
<dbReference type="GO" id="GO:0003824">
    <property type="term" value="F:catalytic activity"/>
    <property type="evidence" value="ECO:0007669"/>
    <property type="project" value="InterPro"/>
</dbReference>
<dbReference type="InterPro" id="IPR029058">
    <property type="entry name" value="AB_hydrolase_fold"/>
</dbReference>
<dbReference type="InterPro" id="IPR006162">
    <property type="entry name" value="Ppantetheine_attach_site"/>
</dbReference>
<dbReference type="Gene3D" id="1.10.1200.10">
    <property type="entry name" value="ACP-like"/>
    <property type="match status" value="1"/>
</dbReference>
<dbReference type="Gene3D" id="3.40.50.980">
    <property type="match status" value="4"/>
</dbReference>
<protein>
    <recommendedName>
        <fullName evidence="5">Carrier domain-containing protein</fullName>
    </recommendedName>
</protein>
<keyword evidence="3" id="KW-0596">Phosphopantetheine</keyword>
<dbReference type="InterPro" id="IPR036736">
    <property type="entry name" value="ACP-like_sf"/>
</dbReference>
<geneLocation type="plasmid" evidence="6 7">
    <name>unnamed2</name>
</geneLocation>
<dbReference type="SMART" id="SM00823">
    <property type="entry name" value="PKS_PP"/>
    <property type="match status" value="2"/>
</dbReference>
<dbReference type="GO" id="GO:0072330">
    <property type="term" value="P:monocarboxylic acid biosynthetic process"/>
    <property type="evidence" value="ECO:0007669"/>
    <property type="project" value="UniProtKB-ARBA"/>
</dbReference>
<dbReference type="GO" id="GO:0017000">
    <property type="term" value="P:antibiotic biosynthetic process"/>
    <property type="evidence" value="ECO:0007669"/>
    <property type="project" value="UniProtKB-ARBA"/>
</dbReference>
<dbReference type="Gene3D" id="3.30.559.10">
    <property type="entry name" value="Chloramphenicol acetyltransferase-like domain"/>
    <property type="match status" value="2"/>
</dbReference>
<dbReference type="Pfam" id="PF00550">
    <property type="entry name" value="PP-binding"/>
    <property type="match status" value="2"/>
</dbReference>
<dbReference type="KEGG" id="sgz:C0216_32670"/>
<accession>A0A344UBG4</accession>
<dbReference type="Gene3D" id="2.30.38.10">
    <property type="entry name" value="Luciferase, Domain 3"/>
    <property type="match status" value="2"/>
</dbReference>
<dbReference type="SUPFAM" id="SSF52777">
    <property type="entry name" value="CoA-dependent acyltransferases"/>
    <property type="match status" value="4"/>
</dbReference>
<evidence type="ECO:0000256" key="1">
    <source>
        <dbReference type="ARBA" id="ARBA00001957"/>
    </source>
</evidence>
<dbReference type="CDD" id="cd05930">
    <property type="entry name" value="A_NRPS"/>
    <property type="match status" value="1"/>
</dbReference>
<proteinExistence type="inferred from homology"/>
<dbReference type="SUPFAM" id="SSF56801">
    <property type="entry name" value="Acetyl-CoA synthetase-like"/>
    <property type="match status" value="2"/>
</dbReference>
<sequence>MIKLRRPGGGRAKRHFGASWMTSMIFSAATWAPAYPLGDTGEPLPVHRAVAAAALRAPDGTAVVEEGGRRWSYREVWAYAGELAQRLREAGVGPGAAVSVRLPRSARLVAALLAVFEAGAAAVVLDPRTPAERLDAVEDDAGCAAVLVPAGVAWRPGRPRAVAVPDAGAPGSRTGPAATAADGELGRVACVFYTSGSTGRPKGVQVTHRNLAHFAADPHWEAPGHRVTALVSALGFDALSHDLWLPLTRGGTVVVPAEDRLDAHRLAALVAEHGVTGVFLTTAWFNQIAADDPGALRGLHTVLTGGEAADPQAFARIRAACPQVALGHVYGPTECTTFTTLHPLPPGQPLSGARVPIGTGLPGAAVRLLGPDLAEVPDGEPGEVYVAGEQLAQGYLGRAGLTSERFVADPFGPAGTRMYRTGDLAVRGPRGALEYLARDDDQVKIRGHRVEPGEVRAALAALPGVAQAVVVAHGGRLVGYAVPERGASGATGEELRERLGRALPEYLVPSAVMLVDDIPLTVNGKVDRAALPAPAAVRGGAGGVARTPAERALCAAFAEVLGLAGAGTGDDFFALGGDSITAMRLVSRVRRENVAISSQDVFRLRTPGALAACAQAAAPAADLLHRSATGRLELPPIALWLREQGSGVGEFVQSQLLETPPGLAREALVAALQAVLDRHDALRTRLPDLSAATVWQPEVLPPGEVEAGTLLDVVDVRDLPGAPSAREVREAVACAMRSLDLPAGRALRAVWWDAGPARAGRLLLAAHHLVVDGVSWQVLVQDLARAAEDPRALGAWGTGTPYRQWVRAQTGRAGSDEVLATLPHWLEAGAPAAVPWPSRGALDAESDTVGTSRSWESVLPAEVGRALLTTAPAYYGATTQELLLAALAVAAARRSGSPTLVLDTEGHGRDGGSEAGGAEAGVAATVGWFTCMFPVRLTADPGAADADLADAVRAVREQWRRVPRDRASYGLLRHLHPQAGRLLAAAPGRPVLFNYLGRYAVPGRDPWPHAAEAPVLGIHRAARQPLSHPLEVNAVVDERTGEPLLTAVWRWSARLVDSGEAEGLAAEWDRVLAALARAADGGARPGGAGAALVPGQRAEEQWPCSPLQEGLLYHAHEGGGAADPYHVQTVLDLEGPVDAGALRSALGLLVERHPALRAGFRWDCGGRAVQFVPEKAAVPLREVDLAGLPEGARGPAAEAEALRDRDEPFDPAAPPLLRAVLLRLGGGRSRLLLSYHHILMDGWSMQVALADLADLYGQAASGAVPALAARPSALAYLRYVADQDAALAGKHWQALLGGVSEPTLLTPPPGAGGERGRPRTVLVELPAGRTAALRARARERALSLNTLVLGAWALVLAQLTGRTDVVFGTVVADRPPHLPGVESMVGLMNNAVPVRVDTAAAGDRGGLLAALQEQRTEMMPFQHLGLAEIIRGTGLRELFDTVVVLETYTDAFATRWGADLRVVSSRVENGTHYPLCVLVSPGERMAIRVQYQPGRLGGEGAREIGARLVEALDALAADLDVPAAQPVAAVGAAGAGAGAEELLPVPVPVLERFAGHVRTAPGRPAVVDGAGVLDYRGLDAASDRLAGELSDRGIGPEDVVALCLRRGRDAVAAMLAVLKAGAAYLWLDPRHPAARVAALAAEGRPALLVRQREFDAALSLVDAAVPRMLLEPRHVAPEPPAGPGGPRVRRRPVRLPGHPAYVVHTSGTQGVPKAVVMPGAALDRLVDWHEERFPAEPGSVTAQFTSMAFDVATQEVLTALCTGRTLAVPDADTRADAAAWTAWLRTHRVTELFAPTPVLAALCEFADGERETLPDLRHLVQAGEALVVGPQLRSLCARGGKRLHNHYGPAETHVVTAGEVAGEPAGWPARPPIGRAVPGSRVRVLDAGLRPVPDGLVGELYLAGDQVARGYLGRPGLTSARFVADPWGPPGSRMYRTGDLARRLPDGALEFTGRNDDQVKIRGHRIEPDEVRAALAALPGVVQAAVVAGPDGRGGKELTGYAVGASETGTPLDGGALRAALAEVLPDFMLPARVVVLERMPLTVNGKVDRRALPEPLRAPAVQREPRTPAERVVAEAYADVLGLERVGVDDDFFDLGGHSLLAARLLQCLREGLDPSVTLAQVMRRATPAALAAAVAAEAPVRVRG</sequence>
<dbReference type="PROSITE" id="PS50075">
    <property type="entry name" value="CARRIER"/>
    <property type="match status" value="2"/>
</dbReference>
<dbReference type="PROSITE" id="PS00012">
    <property type="entry name" value="PHOSPHOPANTETHEINE"/>
    <property type="match status" value="2"/>
</dbReference>
<reference evidence="6 7" key="1">
    <citation type="submission" date="2018-01" db="EMBL/GenBank/DDBJ databases">
        <title>Draft genome Sequence of streptomyces globosus LZH-48.</title>
        <authorList>
            <person name="Ran K."/>
            <person name="Li Z."/>
            <person name="Wei S."/>
            <person name="Dong R."/>
        </authorList>
    </citation>
    <scope>NUCLEOTIDE SEQUENCE [LARGE SCALE GENOMIC DNA]</scope>
    <source>
        <strain evidence="6 7">LZH-48</strain>
        <plasmid evidence="6 7">unnamed2</plasmid>
    </source>
</reference>
<dbReference type="FunFam" id="2.30.38.10:FF:000001">
    <property type="entry name" value="Non-ribosomal peptide synthetase PvdI"/>
    <property type="match status" value="1"/>
</dbReference>
<evidence type="ECO:0000313" key="7">
    <source>
        <dbReference type="Proteomes" id="UP000252004"/>
    </source>
</evidence>
<keyword evidence="6" id="KW-0614">Plasmid</keyword>
<dbReference type="InterPro" id="IPR045851">
    <property type="entry name" value="AMP-bd_C_sf"/>
</dbReference>
<dbReference type="InterPro" id="IPR001242">
    <property type="entry name" value="Condensation_dom"/>
</dbReference>
<dbReference type="GO" id="GO:0031177">
    <property type="term" value="F:phosphopantetheine binding"/>
    <property type="evidence" value="ECO:0007669"/>
    <property type="project" value="InterPro"/>
</dbReference>
<name>A0A344UBG4_9ACTN</name>
<evidence type="ECO:0000313" key="6">
    <source>
        <dbReference type="EMBL" id="AXE28235.1"/>
    </source>
</evidence>